<dbReference type="SUPFAM" id="SSF49899">
    <property type="entry name" value="Concanavalin A-like lectins/glucanases"/>
    <property type="match status" value="1"/>
</dbReference>
<dbReference type="PATRIC" id="fig|1423775.4.peg.1476"/>
<dbReference type="EMBL" id="AZDZ01000019">
    <property type="protein sequence ID" value="KRK79085.1"/>
    <property type="molecule type" value="Genomic_DNA"/>
</dbReference>
<keyword evidence="2" id="KW-1133">Transmembrane helix</keyword>
<feature type="compositionally biased region" description="Polar residues" evidence="1">
    <location>
        <begin position="161"/>
        <end position="181"/>
    </location>
</feature>
<evidence type="ECO:0008006" key="5">
    <source>
        <dbReference type="Google" id="ProtNLM"/>
    </source>
</evidence>
<comment type="caution">
    <text evidence="3">The sequence shown here is derived from an EMBL/GenBank/DDBJ whole genome shotgun (WGS) entry which is preliminary data.</text>
</comment>
<evidence type="ECO:0000313" key="4">
    <source>
        <dbReference type="Proteomes" id="UP000051248"/>
    </source>
</evidence>
<keyword evidence="2" id="KW-0812">Transmembrane</keyword>
<organism evidence="3 4">
    <name type="scientific">Companilactobacillus nodensis DSM 19682 = JCM 14932 = NBRC 107160</name>
    <dbReference type="NCBI Taxonomy" id="1423775"/>
    <lineage>
        <taxon>Bacteria</taxon>
        <taxon>Bacillati</taxon>
        <taxon>Bacillota</taxon>
        <taxon>Bacilli</taxon>
        <taxon>Lactobacillales</taxon>
        <taxon>Lactobacillaceae</taxon>
        <taxon>Companilactobacillus</taxon>
    </lineage>
</organism>
<name>A0A0R1K657_9LACO</name>
<evidence type="ECO:0000256" key="2">
    <source>
        <dbReference type="SAM" id="Phobius"/>
    </source>
</evidence>
<reference evidence="3 4" key="1">
    <citation type="journal article" date="2015" name="Genome Announc.">
        <title>Expanding the biotechnology potential of lactobacilli through comparative genomics of 213 strains and associated genera.</title>
        <authorList>
            <person name="Sun Z."/>
            <person name="Harris H.M."/>
            <person name="McCann A."/>
            <person name="Guo C."/>
            <person name="Argimon S."/>
            <person name="Zhang W."/>
            <person name="Yang X."/>
            <person name="Jeffery I.B."/>
            <person name="Cooney J.C."/>
            <person name="Kagawa T.F."/>
            <person name="Liu W."/>
            <person name="Song Y."/>
            <person name="Salvetti E."/>
            <person name="Wrobel A."/>
            <person name="Rasinkangas P."/>
            <person name="Parkhill J."/>
            <person name="Rea M.C."/>
            <person name="O'Sullivan O."/>
            <person name="Ritari J."/>
            <person name="Douillard F.P."/>
            <person name="Paul Ross R."/>
            <person name="Yang R."/>
            <person name="Briner A.E."/>
            <person name="Felis G.E."/>
            <person name="de Vos W.M."/>
            <person name="Barrangou R."/>
            <person name="Klaenhammer T.R."/>
            <person name="Caufield P.W."/>
            <person name="Cui Y."/>
            <person name="Zhang H."/>
            <person name="O'Toole P.W."/>
        </authorList>
    </citation>
    <scope>NUCLEOTIDE SEQUENCE [LARGE SCALE GENOMIC DNA]</scope>
    <source>
        <strain evidence="3 4">DSM 19682</strain>
    </source>
</reference>
<dbReference type="STRING" id="1423775.FD03_GL001448"/>
<evidence type="ECO:0000313" key="3">
    <source>
        <dbReference type="EMBL" id="KRK79085.1"/>
    </source>
</evidence>
<sequence>MNSKKRITFIGALFVVAIAMIASLNFNQTNVKAWSSIDSDVIKAAPYGLPLNTYFNIPQTFSTGETNSATTSSPSGDTNNPNVVLLTKGKGQTSAVWSKGDNYIDIYKKQNLSMWLYFGRNADPKGAADGMAFVLQNDSDHAISTLNGKVNKGESLGVWGSDSSPHVTNNDEPLKGDSTTPIQKQAIQKSWALEFDTYANKGTGIKDSDGNQIHYDAQNKPTTMAQIPKPGDAFDWLPYSGDNNFIIGSHIAWNYPARSTSYQQISPLAPKSTDVKDFFGNVITTNVTGTSVMALNHHFSTDSGYNGNNIDFTYNSSKPAGESWKHVSIEYTPPTAADPNTASIHYKYDDKNINGKIIKKHLINTYAEGTAPIDLTAFGDVKDGQLRYGFTGSTGDDTDTTSAVVFETMPSLVEAETNSYAVDEDTHARVGSDTSIMDKDAQAMSETTKVHPGDNIGLNYMMQYDSGKQPAKGLVSTIDLPDNLTIKNDSGNIGTIYYTSADGKSTKDVAVNASSISSDGKSVSVNLEDMGVADGSNTNWKTARVELNTIANPLTSDASLTVPAGHAVFEGTNYKSDTEIPTFDIVKPADTLVLAKTSGDGSYSSTTKEIDLNGSIKYGTSTADVDKSATWYTYKIDGQPAVTTQDTLTKDTGKFSIPITGLTDGDHKITVKASSTLSNDVISSNEITYNVTVTSKQLIITPDDQNRTVDDDGIQTFTGTLKFSDGSRIGIDNIGSIGQLTDGKGNLQASTEMNGSKASYDWTDDSRTVLKYTFKLRPVGYSEQGAIDQNATTGLTVGENNYKVIFSALSYDSPTDTTGHGYKSTVNYKVNVPDLKINISNAGQDKITTLKGQDLKLPSTLNYSDPDHKYSPRYMTAYGTVDNLFAGMNISTDFNDTSNITGEYKIPKGLNTPSGLDTSKTNFEAEYYVLDPYLRKSNTIKYDVDVVQNYVKLTTNKNYSFGSHSVDPQIDGYLKRSGDWQLSVESMNSPWKLSASATDFVRNNEAGGNADVLDGGMVYVDPKDKNDVHALNVGANGTPVGITEQDTKDSKTTNIGGNWSDDDGILLDLNSASVKGSYSSTITWDLTDSI</sequence>
<proteinExistence type="predicted"/>
<evidence type="ECO:0000256" key="1">
    <source>
        <dbReference type="SAM" id="MobiDB-lite"/>
    </source>
</evidence>
<dbReference type="AlphaFoldDB" id="A0A0R1K657"/>
<dbReference type="Proteomes" id="UP000051248">
    <property type="component" value="Unassembled WGS sequence"/>
</dbReference>
<feature type="region of interest" description="Disordered" evidence="1">
    <location>
        <begin position="157"/>
        <end position="181"/>
    </location>
</feature>
<dbReference type="OrthoDB" id="2306834at2"/>
<keyword evidence="2" id="KW-0472">Membrane</keyword>
<dbReference type="RefSeq" id="WP_025024634.1">
    <property type="nucleotide sequence ID" value="NZ_AZDZ01000019.1"/>
</dbReference>
<dbReference type="Gene3D" id="2.60.120.200">
    <property type="match status" value="1"/>
</dbReference>
<accession>A0A0R1K657</accession>
<dbReference type="InterPro" id="IPR013320">
    <property type="entry name" value="ConA-like_dom_sf"/>
</dbReference>
<keyword evidence="4" id="KW-1185">Reference proteome</keyword>
<feature type="transmembrane region" description="Helical" evidence="2">
    <location>
        <begin position="7"/>
        <end position="26"/>
    </location>
</feature>
<gene>
    <name evidence="3" type="ORF">FD03_GL001448</name>
</gene>
<protein>
    <recommendedName>
        <fullName evidence="5">Extracellular protein</fullName>
    </recommendedName>
</protein>